<dbReference type="Proteomes" id="UP001597467">
    <property type="component" value="Unassembled WGS sequence"/>
</dbReference>
<sequence>MVTSILTALFVVFILVLGINLKKTLYVNEHEASILKALDTFDKNIKEIDEISKIPNYTLTKDHLYNK</sequence>
<name>A0ABW5K203_9FLAO</name>
<organism evidence="1 2">
    <name type="scientific">Lacinutrix gracilariae</name>
    <dbReference type="NCBI Taxonomy" id="1747198"/>
    <lineage>
        <taxon>Bacteria</taxon>
        <taxon>Pseudomonadati</taxon>
        <taxon>Bacteroidota</taxon>
        <taxon>Flavobacteriia</taxon>
        <taxon>Flavobacteriales</taxon>
        <taxon>Flavobacteriaceae</taxon>
        <taxon>Lacinutrix</taxon>
    </lineage>
</organism>
<evidence type="ECO:0000313" key="2">
    <source>
        <dbReference type="Proteomes" id="UP001597467"/>
    </source>
</evidence>
<dbReference type="RefSeq" id="WP_379901634.1">
    <property type="nucleotide sequence ID" value="NZ_JBHULM010000007.1"/>
</dbReference>
<dbReference type="EMBL" id="JBHULM010000007">
    <property type="protein sequence ID" value="MFD2541677.1"/>
    <property type="molecule type" value="Genomic_DNA"/>
</dbReference>
<comment type="caution">
    <text evidence="1">The sequence shown here is derived from an EMBL/GenBank/DDBJ whole genome shotgun (WGS) entry which is preliminary data.</text>
</comment>
<accession>A0ABW5K203</accession>
<protein>
    <submittedName>
        <fullName evidence="1">Uncharacterized protein</fullName>
    </submittedName>
</protein>
<gene>
    <name evidence="1" type="ORF">ACFSSB_05035</name>
</gene>
<keyword evidence="2" id="KW-1185">Reference proteome</keyword>
<proteinExistence type="predicted"/>
<reference evidence="2" key="1">
    <citation type="journal article" date="2019" name="Int. J. Syst. Evol. Microbiol.">
        <title>The Global Catalogue of Microorganisms (GCM) 10K type strain sequencing project: providing services to taxonomists for standard genome sequencing and annotation.</title>
        <authorList>
            <consortium name="The Broad Institute Genomics Platform"/>
            <consortium name="The Broad Institute Genome Sequencing Center for Infectious Disease"/>
            <person name="Wu L."/>
            <person name="Ma J."/>
        </authorList>
    </citation>
    <scope>NUCLEOTIDE SEQUENCE [LARGE SCALE GENOMIC DNA]</scope>
    <source>
        <strain evidence="2">KCTC 42808</strain>
    </source>
</reference>
<evidence type="ECO:0000313" key="1">
    <source>
        <dbReference type="EMBL" id="MFD2541677.1"/>
    </source>
</evidence>